<reference evidence="2 3" key="1">
    <citation type="submission" date="2019-06" db="EMBL/GenBank/DDBJ databases">
        <title>Whole genome sequence for Rhodospirillaceae sp. R148.</title>
        <authorList>
            <person name="Wang G."/>
        </authorList>
    </citation>
    <scope>NUCLEOTIDE SEQUENCE [LARGE SCALE GENOMIC DNA]</scope>
    <source>
        <strain evidence="2 3">R148</strain>
    </source>
</reference>
<dbReference type="RefSeq" id="WP_142894071.1">
    <property type="nucleotide sequence ID" value="NZ_ML660052.1"/>
</dbReference>
<evidence type="ECO:0000313" key="2">
    <source>
        <dbReference type="EMBL" id="TQV83123.1"/>
    </source>
</evidence>
<evidence type="ECO:0008006" key="4">
    <source>
        <dbReference type="Google" id="ProtNLM"/>
    </source>
</evidence>
<keyword evidence="1" id="KW-0732">Signal</keyword>
<organism evidence="2 3">
    <name type="scientific">Denitrobaculum tricleocarpae</name>
    <dbReference type="NCBI Taxonomy" id="2591009"/>
    <lineage>
        <taxon>Bacteria</taxon>
        <taxon>Pseudomonadati</taxon>
        <taxon>Pseudomonadota</taxon>
        <taxon>Alphaproteobacteria</taxon>
        <taxon>Rhodospirillales</taxon>
        <taxon>Rhodospirillaceae</taxon>
        <taxon>Denitrobaculum</taxon>
    </lineage>
</organism>
<comment type="caution">
    <text evidence="2">The sequence shown here is derived from an EMBL/GenBank/DDBJ whole genome shotgun (WGS) entry which is preliminary data.</text>
</comment>
<evidence type="ECO:0000313" key="3">
    <source>
        <dbReference type="Proteomes" id="UP000315252"/>
    </source>
</evidence>
<protein>
    <recommendedName>
        <fullName evidence="4">Alginate lyase domain-containing protein</fullName>
    </recommendedName>
</protein>
<gene>
    <name evidence="2" type="ORF">FKG95_00530</name>
</gene>
<dbReference type="OrthoDB" id="8480448at2"/>
<accession>A0A545U139</accession>
<dbReference type="Proteomes" id="UP000315252">
    <property type="component" value="Unassembled WGS sequence"/>
</dbReference>
<sequence>MTVRSDLNLRPGRKRRLSTRVAGLLLAITLGFPSSQAASLQPERLDRAIEAAQQQLIGAQLESGFFDYDFDFLRGKPTGKSNIVRQAGTAYALGEAYAHQRTAELREPLRKAVAALAGKSIPVDRGELISFNGKRSGIKGGATALALLAELYYYRNSGDGRFAQQREAWLQGLLGLRRPGAGFLRAPDSTEESHYYNGEVWLALAFYIATFESARLERQLRDIDRAMMAAYGKEPHIGFFHWGAMAAERRFRDTGREELKRFAQSQAENYLTSLRPKRSLNANTCYSLEGMIPALSLTGPEDALYQPLESRIEWEMRKIMTFQIQPGQTQLDLGDGILLTSPDLAAFGGAFIANRKTPLTRIDYTQHCLSAIIKYKEWREAGS</sequence>
<feature type="signal peptide" evidence="1">
    <location>
        <begin position="1"/>
        <end position="37"/>
    </location>
</feature>
<keyword evidence="3" id="KW-1185">Reference proteome</keyword>
<name>A0A545U139_9PROT</name>
<feature type="chain" id="PRO_5021924485" description="Alginate lyase domain-containing protein" evidence="1">
    <location>
        <begin position="38"/>
        <end position="383"/>
    </location>
</feature>
<evidence type="ECO:0000256" key="1">
    <source>
        <dbReference type="SAM" id="SignalP"/>
    </source>
</evidence>
<proteinExistence type="predicted"/>
<dbReference type="EMBL" id="VHSH01000001">
    <property type="protein sequence ID" value="TQV83123.1"/>
    <property type="molecule type" value="Genomic_DNA"/>
</dbReference>
<dbReference type="AlphaFoldDB" id="A0A545U139"/>